<dbReference type="Proteomes" id="UP000183832">
    <property type="component" value="Unassembled WGS sequence"/>
</dbReference>
<evidence type="ECO:0000313" key="2">
    <source>
        <dbReference type="Proteomes" id="UP000183832"/>
    </source>
</evidence>
<evidence type="ECO:0000313" key="1">
    <source>
        <dbReference type="EMBL" id="CRK86828.1"/>
    </source>
</evidence>
<accession>A0A1J1HHD1</accession>
<dbReference type="EMBL" id="CVRI01000002">
    <property type="protein sequence ID" value="CRK86828.1"/>
    <property type="molecule type" value="Genomic_DNA"/>
</dbReference>
<name>A0A1J1HHD1_9DIPT</name>
<gene>
    <name evidence="1" type="ORF">CLUMA_CG000657</name>
</gene>
<organism evidence="1 2">
    <name type="scientific">Clunio marinus</name>
    <dbReference type="NCBI Taxonomy" id="568069"/>
    <lineage>
        <taxon>Eukaryota</taxon>
        <taxon>Metazoa</taxon>
        <taxon>Ecdysozoa</taxon>
        <taxon>Arthropoda</taxon>
        <taxon>Hexapoda</taxon>
        <taxon>Insecta</taxon>
        <taxon>Pterygota</taxon>
        <taxon>Neoptera</taxon>
        <taxon>Endopterygota</taxon>
        <taxon>Diptera</taxon>
        <taxon>Nematocera</taxon>
        <taxon>Chironomoidea</taxon>
        <taxon>Chironomidae</taxon>
        <taxon>Clunio</taxon>
    </lineage>
</organism>
<proteinExistence type="predicted"/>
<dbReference type="AlphaFoldDB" id="A0A1J1HHD1"/>
<reference evidence="1 2" key="1">
    <citation type="submission" date="2015-04" db="EMBL/GenBank/DDBJ databases">
        <authorList>
            <person name="Syromyatnikov M.Y."/>
            <person name="Popov V.N."/>
        </authorList>
    </citation>
    <scope>NUCLEOTIDE SEQUENCE [LARGE SCALE GENOMIC DNA]</scope>
</reference>
<protein>
    <submittedName>
        <fullName evidence="1">CLUMA_CG000657, isoform A</fullName>
    </submittedName>
</protein>
<sequence length="112" mass="13180">MDLITLPSIHAKRILSTENSDVIYKYSPDHETMEKQPEKLEIFEIPYQGIFIHLKPMYHDTIESFRKHHDNRLFLDLLSLESSPMSSSSNDMQMMQREIEEYNKAACDTMAI</sequence>
<keyword evidence="2" id="KW-1185">Reference proteome</keyword>